<dbReference type="EMBL" id="HBIB01022981">
    <property type="protein sequence ID" value="CAE0252809.1"/>
    <property type="molecule type" value="Transcribed_RNA"/>
</dbReference>
<dbReference type="AlphaFoldDB" id="A0A7S3G5F2"/>
<dbReference type="Gene3D" id="3.10.450.50">
    <property type="match status" value="1"/>
</dbReference>
<sequence>MENEALIGSLLQTWGTGGFDPSHPDCEANTKKFVAEDTVIDLTVKGYQSKHHNNFKVYHGHEGFKEMLAFLGLFEFLNFNVSFLAGQGDQVVSIPTGTLKGKATGKVAEETFTDVTVWKIRDGKVCGAKFFFGDAPGFDSVLA</sequence>
<organism evidence="1">
    <name type="scientific">Palpitomonas bilix</name>
    <dbReference type="NCBI Taxonomy" id="652834"/>
    <lineage>
        <taxon>Eukaryota</taxon>
        <taxon>Eukaryota incertae sedis</taxon>
    </lineage>
</organism>
<accession>A0A7S3G5F2</accession>
<evidence type="ECO:0000313" key="1">
    <source>
        <dbReference type="EMBL" id="CAE0252809.1"/>
    </source>
</evidence>
<proteinExistence type="predicted"/>
<name>A0A7S3G5F2_9EUKA</name>
<reference evidence="1" key="1">
    <citation type="submission" date="2021-01" db="EMBL/GenBank/DDBJ databases">
        <authorList>
            <person name="Corre E."/>
            <person name="Pelletier E."/>
            <person name="Niang G."/>
            <person name="Scheremetjew M."/>
            <person name="Finn R."/>
            <person name="Kale V."/>
            <person name="Holt S."/>
            <person name="Cochrane G."/>
            <person name="Meng A."/>
            <person name="Brown T."/>
            <person name="Cohen L."/>
        </authorList>
    </citation>
    <scope>NUCLEOTIDE SEQUENCE</scope>
    <source>
        <strain evidence="1">NIES-2562</strain>
    </source>
</reference>
<protein>
    <recommendedName>
        <fullName evidence="2">SnoaL-like domain-containing protein</fullName>
    </recommendedName>
</protein>
<dbReference type="InterPro" id="IPR032710">
    <property type="entry name" value="NTF2-like_dom_sf"/>
</dbReference>
<gene>
    <name evidence="1" type="ORF">PBIL07802_LOCUS15038</name>
</gene>
<dbReference type="SUPFAM" id="SSF54427">
    <property type="entry name" value="NTF2-like"/>
    <property type="match status" value="1"/>
</dbReference>
<evidence type="ECO:0008006" key="2">
    <source>
        <dbReference type="Google" id="ProtNLM"/>
    </source>
</evidence>